<feature type="signal peptide" evidence="1">
    <location>
        <begin position="1"/>
        <end position="18"/>
    </location>
</feature>
<keyword evidence="1" id="KW-0732">Signal</keyword>
<proteinExistence type="predicted"/>
<organism evidence="2 3">
    <name type="scientific">Meganyctiphanes norvegica</name>
    <name type="common">Northern krill</name>
    <name type="synonym">Thysanopoda norvegica</name>
    <dbReference type="NCBI Taxonomy" id="48144"/>
    <lineage>
        <taxon>Eukaryota</taxon>
        <taxon>Metazoa</taxon>
        <taxon>Ecdysozoa</taxon>
        <taxon>Arthropoda</taxon>
        <taxon>Crustacea</taxon>
        <taxon>Multicrustacea</taxon>
        <taxon>Malacostraca</taxon>
        <taxon>Eumalacostraca</taxon>
        <taxon>Eucarida</taxon>
        <taxon>Euphausiacea</taxon>
        <taxon>Euphausiidae</taxon>
        <taxon>Meganyctiphanes</taxon>
    </lineage>
</organism>
<evidence type="ECO:0000256" key="1">
    <source>
        <dbReference type="SAM" id="SignalP"/>
    </source>
</evidence>
<evidence type="ECO:0008006" key="4">
    <source>
        <dbReference type="Google" id="ProtNLM"/>
    </source>
</evidence>
<dbReference type="EMBL" id="CAXKWB010000911">
    <property type="protein sequence ID" value="CAL4062782.1"/>
    <property type="molecule type" value="Genomic_DNA"/>
</dbReference>
<dbReference type="Pfam" id="PF07224">
    <property type="entry name" value="Chlorophyllase"/>
    <property type="match status" value="1"/>
</dbReference>
<dbReference type="Proteomes" id="UP001497623">
    <property type="component" value="Unassembled WGS sequence"/>
</dbReference>
<comment type="caution">
    <text evidence="2">The sequence shown here is derived from an EMBL/GenBank/DDBJ whole genome shotgun (WGS) entry which is preliminary data.</text>
</comment>
<evidence type="ECO:0000313" key="3">
    <source>
        <dbReference type="Proteomes" id="UP001497623"/>
    </source>
</evidence>
<dbReference type="Gene3D" id="3.40.50.1820">
    <property type="entry name" value="alpha/beta hydrolase"/>
    <property type="match status" value="1"/>
</dbReference>
<name>A0AAV2PSE7_MEGNR</name>
<sequence length="345" mass="37748">MDCKISIVLVSLLSICTGAPRGGIFNPYEDGPFTIQHVHVGSLFQPSLDENLDIWAPTEAGTYPIMYYLTGGAMMTAGTTYSQMLSHIASHGLVIVTMNRLSMAAPSEKVPYFEDTMNWAEINLEDKLHGDGIPVDVHLDFKTLIGAAHSAGNHVLVEYLKHTCGNFLALIFHDPVDGADPMGIMDDWCITPGEFLNFDIPTYHLSAGLDPAVGDSPSNLGMSCAPAHMSNERFWNALNRNSPRWSVNATKFGHMDFVDPEFNTGGFCAANNEATDEDFDAYRKFVAGQTINFISAVFEDDCTPYLSEIENPSNYIVEGSVRVENSGDSCPTPYCTWEPLPSPAP</sequence>
<dbReference type="SUPFAM" id="SSF53474">
    <property type="entry name" value="alpha/beta-Hydrolases"/>
    <property type="match status" value="1"/>
</dbReference>
<keyword evidence="3" id="KW-1185">Reference proteome</keyword>
<accession>A0AAV2PSE7</accession>
<dbReference type="PANTHER" id="PTHR33428">
    <property type="entry name" value="CHLOROPHYLLASE-2, CHLOROPLASTIC"/>
    <property type="match status" value="1"/>
</dbReference>
<feature type="chain" id="PRO_5043864444" description="Chlorophyllase" evidence="1">
    <location>
        <begin position="19"/>
        <end position="345"/>
    </location>
</feature>
<reference evidence="2 3" key="1">
    <citation type="submission" date="2024-05" db="EMBL/GenBank/DDBJ databases">
        <authorList>
            <person name="Wallberg A."/>
        </authorList>
    </citation>
    <scope>NUCLEOTIDE SEQUENCE [LARGE SCALE GENOMIC DNA]</scope>
</reference>
<evidence type="ECO:0000313" key="2">
    <source>
        <dbReference type="EMBL" id="CAL4062782.1"/>
    </source>
</evidence>
<protein>
    <recommendedName>
        <fullName evidence="4">Chlorophyllase</fullName>
    </recommendedName>
</protein>
<dbReference type="PANTHER" id="PTHR33428:SF14">
    <property type="entry name" value="CARBOXYLESTERASE TYPE B DOMAIN-CONTAINING PROTEIN"/>
    <property type="match status" value="1"/>
</dbReference>
<dbReference type="InterPro" id="IPR029058">
    <property type="entry name" value="AB_hydrolase_fold"/>
</dbReference>
<gene>
    <name evidence="2" type="ORF">MNOR_LOCUS2839</name>
</gene>
<dbReference type="AlphaFoldDB" id="A0AAV2PSE7"/>
<dbReference type="InterPro" id="IPR017395">
    <property type="entry name" value="Chlorophyllase-like"/>
</dbReference>